<dbReference type="PANTHER" id="PTHR34185:SF1">
    <property type="entry name" value="DIADENYLATE CYCLASE"/>
    <property type="match status" value="1"/>
</dbReference>
<evidence type="ECO:0000313" key="12">
    <source>
        <dbReference type="EMBL" id="NYS96233.1"/>
    </source>
</evidence>
<evidence type="ECO:0000256" key="8">
    <source>
        <dbReference type="ARBA" id="ARBA00022989"/>
    </source>
</evidence>
<dbReference type="FunFam" id="3.40.1700.10:FF:000002">
    <property type="entry name" value="Diadenylate cyclase"/>
    <property type="match status" value="1"/>
</dbReference>
<dbReference type="RefSeq" id="WP_179925017.1">
    <property type="nucleotide sequence ID" value="NZ_CATKDJ010000100.1"/>
</dbReference>
<comment type="catalytic activity">
    <reaction evidence="1 10">
        <text>2 ATP = 3',3'-c-di-AMP + 2 diphosphate</text>
        <dbReference type="Rhea" id="RHEA:35655"/>
        <dbReference type="ChEBI" id="CHEBI:30616"/>
        <dbReference type="ChEBI" id="CHEBI:33019"/>
        <dbReference type="ChEBI" id="CHEBI:71500"/>
        <dbReference type="EC" id="2.7.7.85"/>
    </reaction>
</comment>
<evidence type="ECO:0000256" key="6">
    <source>
        <dbReference type="ARBA" id="ARBA00022741"/>
    </source>
</evidence>
<keyword evidence="3 10" id="KW-0808">Transferase</keyword>
<accession>A0A7Z0M5M0</accession>
<keyword evidence="4 10" id="KW-0812">Transmembrane</keyword>
<dbReference type="Pfam" id="PF19293">
    <property type="entry name" value="CdaA_N"/>
    <property type="match status" value="1"/>
</dbReference>
<comment type="caution">
    <text evidence="10">Lacks conserved residue(s) required for the propagation of feature annotation.</text>
</comment>
<dbReference type="InterPro" id="IPR036888">
    <property type="entry name" value="DNA_integrity_DisA_N_sf"/>
</dbReference>
<dbReference type="NCBIfam" id="TIGR00159">
    <property type="entry name" value="diadenylate cyclase CdaA"/>
    <property type="match status" value="1"/>
</dbReference>
<evidence type="ECO:0000256" key="7">
    <source>
        <dbReference type="ARBA" id="ARBA00022840"/>
    </source>
</evidence>
<dbReference type="GO" id="GO:0006171">
    <property type="term" value="P:cAMP biosynthetic process"/>
    <property type="evidence" value="ECO:0007669"/>
    <property type="project" value="InterPro"/>
</dbReference>
<gene>
    <name evidence="10" type="primary">dacA</name>
    <name evidence="12" type="ORF">HZY94_03385</name>
</gene>
<evidence type="ECO:0000256" key="1">
    <source>
        <dbReference type="ARBA" id="ARBA00000877"/>
    </source>
</evidence>
<dbReference type="SUPFAM" id="SSF143597">
    <property type="entry name" value="YojJ-like"/>
    <property type="match status" value="1"/>
</dbReference>
<keyword evidence="7 10" id="KW-0067">ATP-binding</keyword>
<sequence>MNFRYLGDPQYWQSFFSSPWAVLIQILDIALVAIALYFAIKALAGTKIMTLVRGVLLFVALQILANLVGLTTVAWLMNQVVTYGVIAAVVIFVPEIRSGLERLGRTLDLFNTRTQTSEEKTIDALMKAVTYMCPRKIGALISIEGAQTLQEYIATGIALDSQISGELLINIFIPNTPLHDGAVILSDNKIAAASAYLPLSESGGIPKNFGTRHRAAVGLSEASDALTVVVSEETGEISYTRNGNLIHDVTPAELRAVLEDFFAVQEARPDVLAPLLRRRKHED</sequence>
<keyword evidence="2 10" id="KW-1003">Cell membrane</keyword>
<dbReference type="Proteomes" id="UP000589521">
    <property type="component" value="Unassembled WGS sequence"/>
</dbReference>
<dbReference type="HAMAP" id="MF_01499">
    <property type="entry name" value="DacA"/>
    <property type="match status" value="1"/>
</dbReference>
<dbReference type="EC" id="2.7.7.85" evidence="10"/>
<feature type="transmembrane region" description="Helical" evidence="10">
    <location>
        <begin position="51"/>
        <end position="69"/>
    </location>
</feature>
<feature type="transmembrane region" description="Helical" evidence="10">
    <location>
        <begin position="20"/>
        <end position="39"/>
    </location>
</feature>
<evidence type="ECO:0000256" key="4">
    <source>
        <dbReference type="ARBA" id="ARBA00022692"/>
    </source>
</evidence>
<dbReference type="InterPro" id="IPR003390">
    <property type="entry name" value="DNA_integrity_scan_DisA_N"/>
</dbReference>
<comment type="subunit">
    <text evidence="10">Probably a homodimer.</text>
</comment>
<evidence type="ECO:0000256" key="3">
    <source>
        <dbReference type="ARBA" id="ARBA00022679"/>
    </source>
</evidence>
<dbReference type="EMBL" id="JACBXX010000087">
    <property type="protein sequence ID" value="NYS96233.1"/>
    <property type="molecule type" value="Genomic_DNA"/>
</dbReference>
<comment type="caution">
    <text evidence="12">The sequence shown here is derived from an EMBL/GenBank/DDBJ whole genome shotgun (WGS) entry which is preliminary data.</text>
</comment>
<dbReference type="GO" id="GO:0106408">
    <property type="term" value="F:diadenylate cyclase activity"/>
    <property type="evidence" value="ECO:0007669"/>
    <property type="project" value="UniProtKB-EC"/>
</dbReference>
<dbReference type="AlphaFoldDB" id="A0A7Z0M5M0"/>
<keyword evidence="8 10" id="KW-1133">Transmembrane helix</keyword>
<keyword evidence="5 10" id="KW-0548">Nucleotidyltransferase</keyword>
<feature type="domain" description="DAC" evidence="11">
    <location>
        <begin position="93"/>
        <end position="251"/>
    </location>
</feature>
<evidence type="ECO:0000256" key="9">
    <source>
        <dbReference type="ARBA" id="ARBA00023136"/>
    </source>
</evidence>
<keyword evidence="9 10" id="KW-0472">Membrane</keyword>
<evidence type="ECO:0000256" key="10">
    <source>
        <dbReference type="HAMAP-Rule" id="MF_01499"/>
    </source>
</evidence>
<dbReference type="InterPro" id="IPR045585">
    <property type="entry name" value="CdaA_N"/>
</dbReference>
<name>A0A7Z0M5M0_9STRE</name>
<reference evidence="12 13" key="1">
    <citation type="submission" date="2020-07" db="EMBL/GenBank/DDBJ databases">
        <title>MOT database genomes.</title>
        <authorList>
            <person name="Joseph S."/>
            <person name="Aduse-Opoku J."/>
            <person name="Hashim A."/>
            <person name="Wade W."/>
            <person name="Curtis M."/>
        </authorList>
    </citation>
    <scope>NUCLEOTIDE SEQUENCE [LARGE SCALE GENOMIC DNA]</scope>
    <source>
        <strain evidence="12 13">STR</strain>
    </source>
</reference>
<dbReference type="PANTHER" id="PTHR34185">
    <property type="entry name" value="DIADENYLATE CYCLASE"/>
    <property type="match status" value="1"/>
</dbReference>
<evidence type="ECO:0000256" key="5">
    <source>
        <dbReference type="ARBA" id="ARBA00022695"/>
    </source>
</evidence>
<dbReference type="PROSITE" id="PS51794">
    <property type="entry name" value="DAC"/>
    <property type="match status" value="1"/>
</dbReference>
<protein>
    <recommendedName>
        <fullName evidence="10">Diadenylate cyclase</fullName>
        <shortName evidence="10">DAC</shortName>
        <ecNumber evidence="10">2.7.7.85</ecNumber>
    </recommendedName>
    <alternativeName>
        <fullName evidence="10">Cyclic-di-AMP synthase</fullName>
        <shortName evidence="10">c-di-AMP synthase</shortName>
    </alternativeName>
</protein>
<organism evidence="12 13">
    <name type="scientific">Streptococcus danieliae</name>
    <dbReference type="NCBI Taxonomy" id="747656"/>
    <lineage>
        <taxon>Bacteria</taxon>
        <taxon>Bacillati</taxon>
        <taxon>Bacillota</taxon>
        <taxon>Bacilli</taxon>
        <taxon>Lactobacillales</taxon>
        <taxon>Streptococcaceae</taxon>
        <taxon>Streptococcus</taxon>
    </lineage>
</organism>
<dbReference type="Pfam" id="PF02457">
    <property type="entry name" value="DAC"/>
    <property type="match status" value="1"/>
</dbReference>
<dbReference type="InterPro" id="IPR050338">
    <property type="entry name" value="DisA"/>
</dbReference>
<evidence type="ECO:0000313" key="13">
    <source>
        <dbReference type="Proteomes" id="UP000589521"/>
    </source>
</evidence>
<dbReference type="GO" id="GO:0004016">
    <property type="term" value="F:adenylate cyclase activity"/>
    <property type="evidence" value="ECO:0007669"/>
    <property type="project" value="UniProtKB-UniRule"/>
</dbReference>
<dbReference type="InterPro" id="IPR034701">
    <property type="entry name" value="CdaA"/>
</dbReference>
<dbReference type="GO" id="GO:0005524">
    <property type="term" value="F:ATP binding"/>
    <property type="evidence" value="ECO:0007669"/>
    <property type="project" value="UniProtKB-UniRule"/>
</dbReference>
<comment type="function">
    <text evidence="10">Catalyzes the condensation of 2 ATP molecules into cyclic di-AMP (c-di-AMP), a second messenger used to regulate differing processes in different bacteria.</text>
</comment>
<comment type="similarity">
    <text evidence="10">Belongs to the adenylate cyclase family. DacA/CdaA subfamily.</text>
</comment>
<dbReference type="Gene3D" id="3.40.1700.10">
    <property type="entry name" value="DNA integrity scanning protein, DisA, N-terminal domain"/>
    <property type="match status" value="1"/>
</dbReference>
<evidence type="ECO:0000256" key="2">
    <source>
        <dbReference type="ARBA" id="ARBA00022475"/>
    </source>
</evidence>
<dbReference type="PIRSF" id="PIRSF004793">
    <property type="entry name" value="UCP004793"/>
    <property type="match status" value="1"/>
</dbReference>
<evidence type="ECO:0000259" key="11">
    <source>
        <dbReference type="PROSITE" id="PS51794"/>
    </source>
</evidence>
<dbReference type="InterPro" id="IPR014046">
    <property type="entry name" value="C-di-AMP_synthase"/>
</dbReference>
<proteinExistence type="inferred from homology"/>
<keyword evidence="6 10" id="KW-0547">Nucleotide-binding</keyword>